<evidence type="ECO:0000256" key="4">
    <source>
        <dbReference type="ARBA" id="ARBA00022806"/>
    </source>
</evidence>
<dbReference type="SUPFAM" id="SSF52540">
    <property type="entry name" value="P-loop containing nucleoside triphosphate hydrolases"/>
    <property type="match status" value="1"/>
</dbReference>
<sequence>MSSGFGTLNLHPQLKQAIDALGFKEMTPIQQKVLQYTLAGHDAIGRAQTGTGKTAAFLISVINDLLNNPIKEQRFRGEPRALILAPTRELALQIESDAKELVKFTNLNVVTLLGGVDFDKQKKMLDQNFVDIMVATPGRLIDFVEQKEVWLDQIEFLVIDEADRLLDMGFIPSVKRIVRFSPRKEQRQTLMFSATFSYDVLNLAQQWLFEPVTVEIEPEKKTNEDVEQRVYVVSNQDKYKLLQEILRDEPIEKVMIFANRRDQVRRLYDHLKRDGYKVVMLSGEIAQDKRLKMLDQFKNGQHNIMIATDVAGRGIHVDGVSHVINFTLPEQSDDYVHRIGRTGRAGTQGVSISFLSEDDAFYLPEIEKAIGQKLPLTRLDGYC</sequence>
<evidence type="ECO:0000313" key="12">
    <source>
        <dbReference type="EMBL" id="MDQ9073135.1"/>
    </source>
</evidence>
<evidence type="ECO:0000256" key="3">
    <source>
        <dbReference type="ARBA" id="ARBA00022801"/>
    </source>
</evidence>
<evidence type="ECO:0000313" key="13">
    <source>
        <dbReference type="Proteomes" id="UP001243195"/>
    </source>
</evidence>
<feature type="short sequence motif" description="Q motif" evidence="8">
    <location>
        <begin position="3"/>
        <end position="31"/>
    </location>
</feature>
<dbReference type="CDD" id="cd00268">
    <property type="entry name" value="DEADc"/>
    <property type="match status" value="1"/>
</dbReference>
<comment type="similarity">
    <text evidence="7">Belongs to the DEAD box helicase family. RhlB subfamily.</text>
</comment>
<comment type="catalytic activity">
    <reaction evidence="7">
        <text>ATP + H2O = ADP + phosphate + H(+)</text>
        <dbReference type="Rhea" id="RHEA:13065"/>
        <dbReference type="ChEBI" id="CHEBI:15377"/>
        <dbReference type="ChEBI" id="CHEBI:15378"/>
        <dbReference type="ChEBI" id="CHEBI:30616"/>
        <dbReference type="ChEBI" id="CHEBI:43474"/>
        <dbReference type="ChEBI" id="CHEBI:456216"/>
        <dbReference type="EC" id="3.6.4.13"/>
    </reaction>
</comment>
<dbReference type="EMBL" id="JAVIDA010000035">
    <property type="protein sequence ID" value="MDQ9073135.1"/>
    <property type="molecule type" value="Genomic_DNA"/>
</dbReference>
<keyword evidence="2 7" id="KW-0547">Nucleotide-binding</keyword>
<accession>A0AAW8JNM0</accession>
<dbReference type="GeneID" id="84210424"/>
<comment type="function">
    <text evidence="7">DEAD-box RNA helicase involved in RNA degradation. Has RNA-dependent ATPase activity and unwinds double-stranded RNA.</text>
</comment>
<dbReference type="SMART" id="SM00487">
    <property type="entry name" value="DEXDc"/>
    <property type="match status" value="1"/>
</dbReference>
<dbReference type="GO" id="GO:0003724">
    <property type="term" value="F:RNA helicase activity"/>
    <property type="evidence" value="ECO:0007669"/>
    <property type="project" value="UniProtKB-UniRule"/>
</dbReference>
<dbReference type="NCBIfam" id="NF002340">
    <property type="entry name" value="PRK01297.1"/>
    <property type="match status" value="1"/>
</dbReference>
<dbReference type="PROSITE" id="PS51195">
    <property type="entry name" value="Q_MOTIF"/>
    <property type="match status" value="1"/>
</dbReference>
<dbReference type="InterPro" id="IPR027417">
    <property type="entry name" value="P-loop_NTPase"/>
</dbReference>
<dbReference type="Proteomes" id="UP001243195">
    <property type="component" value="Unassembled WGS sequence"/>
</dbReference>
<dbReference type="PANTHER" id="PTHR47959:SF10">
    <property type="entry name" value="ATP-DEPENDENT RNA HELICASE RHLB"/>
    <property type="match status" value="1"/>
</dbReference>
<proteinExistence type="inferred from homology"/>
<dbReference type="PROSITE" id="PS00039">
    <property type="entry name" value="DEAD_ATP_HELICASE"/>
    <property type="match status" value="1"/>
</dbReference>
<evidence type="ECO:0000256" key="6">
    <source>
        <dbReference type="ARBA" id="ARBA00022884"/>
    </source>
</evidence>
<dbReference type="PANTHER" id="PTHR47959">
    <property type="entry name" value="ATP-DEPENDENT RNA HELICASE RHLE-RELATED"/>
    <property type="match status" value="1"/>
</dbReference>
<keyword evidence="4 7" id="KW-0347">Helicase</keyword>
<dbReference type="InterPro" id="IPR014001">
    <property type="entry name" value="Helicase_ATP-bd"/>
</dbReference>
<dbReference type="GO" id="GO:0005829">
    <property type="term" value="C:cytosol"/>
    <property type="evidence" value="ECO:0007669"/>
    <property type="project" value="TreeGrafter"/>
</dbReference>
<name>A0AAW8JNM0_9GAMM</name>
<feature type="domain" description="Helicase C-terminal" evidence="10">
    <location>
        <begin position="225"/>
        <end position="383"/>
    </location>
</feature>
<keyword evidence="1 7" id="KW-0963">Cytoplasm</keyword>
<dbReference type="PROSITE" id="PS51192">
    <property type="entry name" value="HELICASE_ATP_BIND_1"/>
    <property type="match status" value="1"/>
</dbReference>
<dbReference type="GO" id="GO:0006401">
    <property type="term" value="P:RNA catabolic process"/>
    <property type="evidence" value="ECO:0007669"/>
    <property type="project" value="UniProtKB-UniRule"/>
</dbReference>
<protein>
    <recommendedName>
        <fullName evidence="7">ATP-dependent RNA helicase RhlB</fullName>
        <ecNumber evidence="7">3.6.4.13</ecNumber>
    </recommendedName>
</protein>
<dbReference type="PROSITE" id="PS51194">
    <property type="entry name" value="HELICASE_CTER"/>
    <property type="match status" value="1"/>
</dbReference>
<keyword evidence="5 7" id="KW-0067">ATP-binding</keyword>
<dbReference type="Pfam" id="PF00270">
    <property type="entry name" value="DEAD"/>
    <property type="match status" value="1"/>
</dbReference>
<evidence type="ECO:0000256" key="5">
    <source>
        <dbReference type="ARBA" id="ARBA00022840"/>
    </source>
</evidence>
<dbReference type="CDD" id="cd18787">
    <property type="entry name" value="SF2_C_DEAD"/>
    <property type="match status" value="1"/>
</dbReference>
<feature type="domain" description="DEAD-box RNA helicase Q" evidence="11">
    <location>
        <begin position="3"/>
        <end position="31"/>
    </location>
</feature>
<dbReference type="GO" id="GO:0003723">
    <property type="term" value="F:RNA binding"/>
    <property type="evidence" value="ECO:0007669"/>
    <property type="project" value="UniProtKB-UniRule"/>
</dbReference>
<evidence type="ECO:0000259" key="10">
    <source>
        <dbReference type="PROSITE" id="PS51194"/>
    </source>
</evidence>
<comment type="subunit">
    <text evidence="7">Component of the RNA degradosome, which is a multiprotein complex involved in RNA processing and mRNA degradation.</text>
</comment>
<dbReference type="InterPro" id="IPR000629">
    <property type="entry name" value="RNA-helicase_DEAD-box_CS"/>
</dbReference>
<dbReference type="GO" id="GO:0005524">
    <property type="term" value="F:ATP binding"/>
    <property type="evidence" value="ECO:0007669"/>
    <property type="project" value="UniProtKB-UniRule"/>
</dbReference>
<dbReference type="InterPro" id="IPR050079">
    <property type="entry name" value="DEAD_box_RNA_helicase"/>
</dbReference>
<keyword evidence="6 7" id="KW-0694">RNA-binding</keyword>
<evidence type="ECO:0000256" key="7">
    <source>
        <dbReference type="HAMAP-Rule" id="MF_00661"/>
    </source>
</evidence>
<dbReference type="EC" id="3.6.4.13" evidence="7"/>
<evidence type="ECO:0000256" key="1">
    <source>
        <dbReference type="ARBA" id="ARBA00022490"/>
    </source>
</evidence>
<feature type="domain" description="Helicase ATP-binding" evidence="9">
    <location>
        <begin position="34"/>
        <end position="214"/>
    </location>
</feature>
<reference evidence="12" key="1">
    <citation type="submission" date="2023-08" db="EMBL/GenBank/DDBJ databases">
        <title>Emergence of clinically-relevant ST2 carbapenem-resistant Acinetobacter baumannii strains in hospital sewages in Zhejiang, East of China.</title>
        <authorList>
            <person name="Kaichao C."/>
            <person name="Zhang R."/>
        </authorList>
    </citation>
    <scope>NUCLEOTIDE SEQUENCE</scope>
    <source>
        <strain evidence="12">M-SY-60</strain>
    </source>
</reference>
<dbReference type="InterPro" id="IPR023554">
    <property type="entry name" value="RNA_helicase_ATP-dep_RhlB"/>
</dbReference>
<evidence type="ECO:0000259" key="11">
    <source>
        <dbReference type="PROSITE" id="PS51195"/>
    </source>
</evidence>
<dbReference type="AlphaFoldDB" id="A0AAW8JNM0"/>
<dbReference type="InterPro" id="IPR011545">
    <property type="entry name" value="DEAD/DEAH_box_helicase_dom"/>
</dbReference>
<dbReference type="InterPro" id="IPR044742">
    <property type="entry name" value="DEAD/DEAH_RhlB"/>
</dbReference>
<keyword evidence="3 7" id="KW-0378">Hydrolase</keyword>
<evidence type="ECO:0000256" key="2">
    <source>
        <dbReference type="ARBA" id="ARBA00022741"/>
    </source>
</evidence>
<gene>
    <name evidence="7 12" type="primary">rhlB</name>
    <name evidence="12" type="ORF">RFH51_16905</name>
</gene>
<dbReference type="InterPro" id="IPR014014">
    <property type="entry name" value="RNA_helicase_DEAD_Q_motif"/>
</dbReference>
<evidence type="ECO:0000259" key="9">
    <source>
        <dbReference type="PROSITE" id="PS51192"/>
    </source>
</evidence>
<comment type="caution">
    <text evidence="12">The sequence shown here is derived from an EMBL/GenBank/DDBJ whole genome shotgun (WGS) entry which is preliminary data.</text>
</comment>
<organism evidence="12 13">
    <name type="scientific">Acinetobacter gerneri</name>
    <dbReference type="NCBI Taxonomy" id="202952"/>
    <lineage>
        <taxon>Bacteria</taxon>
        <taxon>Pseudomonadati</taxon>
        <taxon>Pseudomonadota</taxon>
        <taxon>Gammaproteobacteria</taxon>
        <taxon>Moraxellales</taxon>
        <taxon>Moraxellaceae</taxon>
        <taxon>Acinetobacter</taxon>
    </lineage>
</organism>
<dbReference type="GO" id="GO:0016787">
    <property type="term" value="F:hydrolase activity"/>
    <property type="evidence" value="ECO:0007669"/>
    <property type="project" value="UniProtKB-KW"/>
</dbReference>
<dbReference type="RefSeq" id="WP_004866385.1">
    <property type="nucleotide sequence ID" value="NZ_BBLI01000023.1"/>
</dbReference>
<dbReference type="Gene3D" id="3.40.50.300">
    <property type="entry name" value="P-loop containing nucleotide triphosphate hydrolases"/>
    <property type="match status" value="2"/>
</dbReference>
<evidence type="ECO:0000256" key="8">
    <source>
        <dbReference type="PROSITE-ProRule" id="PRU00552"/>
    </source>
</evidence>
<dbReference type="InterPro" id="IPR001650">
    <property type="entry name" value="Helicase_C-like"/>
</dbReference>
<comment type="subcellular location">
    <subcellularLocation>
        <location evidence="7">Cytoplasm</location>
    </subcellularLocation>
</comment>
<dbReference type="Pfam" id="PF00271">
    <property type="entry name" value="Helicase_C"/>
    <property type="match status" value="1"/>
</dbReference>
<dbReference type="HAMAP" id="MF_00661">
    <property type="entry name" value="DEAD_helicase_RhlB"/>
    <property type="match status" value="1"/>
</dbReference>
<dbReference type="SMART" id="SM00490">
    <property type="entry name" value="HELICc"/>
    <property type="match status" value="1"/>
</dbReference>